<keyword evidence="8 13" id="KW-0460">Magnesium</keyword>
<evidence type="ECO:0000256" key="6">
    <source>
        <dbReference type="ARBA" id="ARBA00022763"/>
    </source>
</evidence>
<dbReference type="InterPro" id="IPR012337">
    <property type="entry name" value="RNaseH-like_sf"/>
</dbReference>
<keyword evidence="9 13" id="KW-0238">DNA-binding</keyword>
<dbReference type="PRINTS" id="PR00696">
    <property type="entry name" value="RSOLVASERUVC"/>
</dbReference>
<dbReference type="InterPro" id="IPR020563">
    <property type="entry name" value="X-over_junc_endoDNase_Mg_BS"/>
</dbReference>
<dbReference type="Gene3D" id="3.30.420.10">
    <property type="entry name" value="Ribonuclease H-like superfamily/Ribonuclease H"/>
    <property type="match status" value="1"/>
</dbReference>
<dbReference type="GO" id="GO:0006281">
    <property type="term" value="P:DNA repair"/>
    <property type="evidence" value="ECO:0007669"/>
    <property type="project" value="UniProtKB-UniRule"/>
</dbReference>
<dbReference type="GO" id="GO:0006310">
    <property type="term" value="P:DNA recombination"/>
    <property type="evidence" value="ECO:0007669"/>
    <property type="project" value="UniProtKB-UniRule"/>
</dbReference>
<evidence type="ECO:0000256" key="1">
    <source>
        <dbReference type="ARBA" id="ARBA00009518"/>
    </source>
</evidence>
<comment type="function">
    <text evidence="13">The RuvA-RuvB-RuvC complex processes Holliday junction (HJ) DNA during genetic recombination and DNA repair. Endonuclease that resolves HJ intermediates. Cleaves cruciform DNA by making single-stranded nicks across the HJ at symmetrical positions within the homologous arms, yielding a 5'-phosphate and a 3'-hydroxyl group; requires a central core of homology in the junction. The consensus cleavage sequence is 5'-(A/T)TT(C/G)-3'. Cleavage occurs on the 3'-side of the TT dinucleotide at the point of strand exchange. HJ branch migration catalyzed by RuvA-RuvB allows RuvC to scan DNA until it finds its consensus sequence, where it cleaves and resolves the cruciform DNA.</text>
</comment>
<evidence type="ECO:0000256" key="3">
    <source>
        <dbReference type="ARBA" id="ARBA00022722"/>
    </source>
</evidence>
<dbReference type="EMBL" id="SOAZ01000034">
    <property type="protein sequence ID" value="TDT47626.1"/>
    <property type="molecule type" value="Genomic_DNA"/>
</dbReference>
<evidence type="ECO:0000256" key="10">
    <source>
        <dbReference type="ARBA" id="ARBA00023172"/>
    </source>
</evidence>
<feature type="binding site" evidence="13">
    <location>
        <position position="140"/>
    </location>
    <ligand>
        <name>Mg(2+)</name>
        <dbReference type="ChEBI" id="CHEBI:18420"/>
        <label>1</label>
    </ligand>
</feature>
<dbReference type="SUPFAM" id="SSF53098">
    <property type="entry name" value="Ribonuclease H-like"/>
    <property type="match status" value="1"/>
</dbReference>
<feature type="active site" evidence="13">
    <location>
        <position position="7"/>
    </location>
</feature>
<evidence type="ECO:0000256" key="11">
    <source>
        <dbReference type="ARBA" id="ARBA00023204"/>
    </source>
</evidence>
<dbReference type="HAMAP" id="MF_00034">
    <property type="entry name" value="RuvC"/>
    <property type="match status" value="1"/>
</dbReference>
<keyword evidence="6 13" id="KW-0227">DNA damage</keyword>
<keyword evidence="3 13" id="KW-0540">Nuclease</keyword>
<dbReference type="GO" id="GO:0048476">
    <property type="term" value="C:Holliday junction resolvase complex"/>
    <property type="evidence" value="ECO:0007669"/>
    <property type="project" value="UniProtKB-UniRule"/>
</dbReference>
<protein>
    <recommendedName>
        <fullName evidence="13 14">Crossover junction endodeoxyribonuclease RuvC</fullName>
        <ecNumber evidence="13 14">3.1.21.10</ecNumber>
    </recommendedName>
    <alternativeName>
        <fullName evidence="13">Holliday junction nuclease RuvC</fullName>
    </alternativeName>
    <alternativeName>
        <fullName evidence="13">Holliday junction resolvase RuvC</fullName>
    </alternativeName>
</protein>
<evidence type="ECO:0000313" key="15">
    <source>
        <dbReference type="EMBL" id="TDT47626.1"/>
    </source>
</evidence>
<name>A0A4R7K8C8_9CLOT</name>
<evidence type="ECO:0000256" key="2">
    <source>
        <dbReference type="ARBA" id="ARBA00022490"/>
    </source>
</evidence>
<evidence type="ECO:0000256" key="8">
    <source>
        <dbReference type="ARBA" id="ARBA00022842"/>
    </source>
</evidence>
<feature type="active site" evidence="13">
    <location>
        <position position="67"/>
    </location>
</feature>
<accession>A0A4R7K8C8</accession>
<dbReference type="NCBIfam" id="NF000711">
    <property type="entry name" value="PRK00039.2-1"/>
    <property type="match status" value="1"/>
</dbReference>
<keyword evidence="4 13" id="KW-0479">Metal-binding</keyword>
<dbReference type="EC" id="3.1.21.10" evidence="13 14"/>
<dbReference type="OrthoDB" id="9805499at2"/>
<comment type="subcellular location">
    <subcellularLocation>
        <location evidence="13">Cytoplasm</location>
    </subcellularLocation>
</comment>
<dbReference type="GO" id="GO:0005737">
    <property type="term" value="C:cytoplasm"/>
    <property type="evidence" value="ECO:0007669"/>
    <property type="project" value="UniProtKB-SubCell"/>
</dbReference>
<dbReference type="GO" id="GO:0008821">
    <property type="term" value="F:crossover junction DNA endonuclease activity"/>
    <property type="evidence" value="ECO:0007669"/>
    <property type="project" value="UniProtKB-UniRule"/>
</dbReference>
<keyword evidence="11 13" id="KW-0234">DNA repair</keyword>
<gene>
    <name evidence="13" type="primary">ruvC</name>
    <name evidence="15" type="ORF">EDD71_13412</name>
</gene>
<feature type="binding site" evidence="13">
    <location>
        <position position="67"/>
    </location>
    <ligand>
        <name>Mg(2+)</name>
        <dbReference type="ChEBI" id="CHEBI:18420"/>
        <label>2</label>
    </ligand>
</feature>
<evidence type="ECO:0000313" key="16">
    <source>
        <dbReference type="Proteomes" id="UP000295325"/>
    </source>
</evidence>
<dbReference type="Pfam" id="PF02075">
    <property type="entry name" value="RuvC"/>
    <property type="match status" value="1"/>
</dbReference>
<dbReference type="PANTHER" id="PTHR30194">
    <property type="entry name" value="CROSSOVER JUNCTION ENDODEOXYRIBONUCLEASE RUVC"/>
    <property type="match status" value="1"/>
</dbReference>
<keyword evidence="7 13" id="KW-0378">Hydrolase</keyword>
<comment type="similarity">
    <text evidence="1 13">Belongs to the RuvC family.</text>
</comment>
<dbReference type="AlphaFoldDB" id="A0A4R7K8C8"/>
<dbReference type="RefSeq" id="WP_133629320.1">
    <property type="nucleotide sequence ID" value="NZ_SOAZ01000034.1"/>
</dbReference>
<dbReference type="InterPro" id="IPR036397">
    <property type="entry name" value="RNaseH_sf"/>
</dbReference>
<keyword evidence="2 13" id="KW-0963">Cytoplasm</keyword>
<keyword evidence="16" id="KW-1185">Reference proteome</keyword>
<organism evidence="15 16">
    <name type="scientific">Fonticella tunisiensis</name>
    <dbReference type="NCBI Taxonomy" id="1096341"/>
    <lineage>
        <taxon>Bacteria</taxon>
        <taxon>Bacillati</taxon>
        <taxon>Bacillota</taxon>
        <taxon>Clostridia</taxon>
        <taxon>Eubacteriales</taxon>
        <taxon>Clostridiaceae</taxon>
        <taxon>Fonticella</taxon>
    </lineage>
</organism>
<comment type="catalytic activity">
    <reaction evidence="12 13">
        <text>Endonucleolytic cleavage at a junction such as a reciprocal single-stranded crossover between two homologous DNA duplexes (Holliday junction).</text>
        <dbReference type="EC" id="3.1.21.10"/>
    </reaction>
</comment>
<dbReference type="GO" id="GO:0003677">
    <property type="term" value="F:DNA binding"/>
    <property type="evidence" value="ECO:0007669"/>
    <property type="project" value="UniProtKB-KW"/>
</dbReference>
<dbReference type="GO" id="GO:0000287">
    <property type="term" value="F:magnesium ion binding"/>
    <property type="evidence" value="ECO:0007669"/>
    <property type="project" value="UniProtKB-UniRule"/>
</dbReference>
<reference evidence="15 16" key="1">
    <citation type="submission" date="2019-03" db="EMBL/GenBank/DDBJ databases">
        <title>Genomic Encyclopedia of Type Strains, Phase IV (KMG-IV): sequencing the most valuable type-strain genomes for metagenomic binning, comparative biology and taxonomic classification.</title>
        <authorList>
            <person name="Goeker M."/>
        </authorList>
    </citation>
    <scope>NUCLEOTIDE SEQUENCE [LARGE SCALE GENOMIC DNA]</scope>
    <source>
        <strain evidence="15 16">DSM 24455</strain>
    </source>
</reference>
<dbReference type="CDD" id="cd16962">
    <property type="entry name" value="RuvC"/>
    <property type="match status" value="1"/>
</dbReference>
<comment type="caution">
    <text evidence="15">The sequence shown here is derived from an EMBL/GenBank/DDBJ whole genome shotgun (WGS) entry which is preliminary data.</text>
</comment>
<dbReference type="Proteomes" id="UP000295325">
    <property type="component" value="Unassembled WGS sequence"/>
</dbReference>
<evidence type="ECO:0000256" key="5">
    <source>
        <dbReference type="ARBA" id="ARBA00022759"/>
    </source>
</evidence>
<feature type="active site" evidence="13">
    <location>
        <position position="140"/>
    </location>
</feature>
<evidence type="ECO:0000256" key="13">
    <source>
        <dbReference type="HAMAP-Rule" id="MF_00034"/>
    </source>
</evidence>
<dbReference type="PROSITE" id="PS01321">
    <property type="entry name" value="RUVC"/>
    <property type="match status" value="1"/>
</dbReference>
<evidence type="ECO:0000256" key="14">
    <source>
        <dbReference type="NCBIfam" id="TIGR00228"/>
    </source>
</evidence>
<dbReference type="PANTHER" id="PTHR30194:SF3">
    <property type="entry name" value="CROSSOVER JUNCTION ENDODEOXYRIBONUCLEASE RUVC"/>
    <property type="match status" value="1"/>
</dbReference>
<dbReference type="NCBIfam" id="TIGR00228">
    <property type="entry name" value="ruvC"/>
    <property type="match status" value="1"/>
</dbReference>
<proteinExistence type="inferred from homology"/>
<dbReference type="FunFam" id="3.30.420.10:FF:000002">
    <property type="entry name" value="Crossover junction endodeoxyribonuclease RuvC"/>
    <property type="match status" value="1"/>
</dbReference>
<sequence length="164" mass="18244">MIIIGIDPGIAITGYGVVEFINNKFKVLNYGAVTTTNKINLPERLEVLYKGLEDIFHRYKPDAVAFEELFFNQNAKTAITVGQARGIAILCAQRNGFNIYEYTPLQVKQAVAGYGRADKKQVQQMVKMLLNLREIPKPDDAADGLAIAICHGHSSHMGDMFKIK</sequence>
<evidence type="ECO:0000256" key="12">
    <source>
        <dbReference type="ARBA" id="ARBA00029354"/>
    </source>
</evidence>
<comment type="cofactor">
    <cofactor evidence="13">
        <name>Mg(2+)</name>
        <dbReference type="ChEBI" id="CHEBI:18420"/>
    </cofactor>
    <text evidence="13">Binds 2 Mg(2+) ion per subunit.</text>
</comment>
<dbReference type="InterPro" id="IPR002176">
    <property type="entry name" value="X-over_junc_endoDNase_RuvC"/>
</dbReference>
<keyword evidence="5 13" id="KW-0255">Endonuclease</keyword>
<evidence type="ECO:0000256" key="9">
    <source>
        <dbReference type="ARBA" id="ARBA00023125"/>
    </source>
</evidence>
<keyword evidence="10 13" id="KW-0233">DNA recombination</keyword>
<comment type="subunit">
    <text evidence="13">Homodimer which binds Holliday junction (HJ) DNA. The HJ becomes 2-fold symmetrical on binding to RuvC with unstacked arms; it has a different conformation from HJ DNA in complex with RuvA. In the full resolvosome a probable DNA-RuvA(4)-RuvB(12)-RuvC(2) complex forms which resolves the HJ.</text>
</comment>
<evidence type="ECO:0000256" key="4">
    <source>
        <dbReference type="ARBA" id="ARBA00022723"/>
    </source>
</evidence>
<evidence type="ECO:0000256" key="7">
    <source>
        <dbReference type="ARBA" id="ARBA00022801"/>
    </source>
</evidence>
<feature type="binding site" evidence="13">
    <location>
        <position position="7"/>
    </location>
    <ligand>
        <name>Mg(2+)</name>
        <dbReference type="ChEBI" id="CHEBI:18420"/>
        <label>1</label>
    </ligand>
</feature>